<dbReference type="Proteomes" id="UP000324897">
    <property type="component" value="Unassembled WGS sequence"/>
</dbReference>
<sequence>MVFLPGQQPVERTKGQGPGRRIVSSNLGACHTAPKDQHQGQLDHGMSLHPCHLHMTELRIVETRPCYRGPRVALSLGDTGGAPNPSAAAPPHPLSCRAAAEALPPGNPCDALGRWRRALHLCLGVMAADLREEMVGLVE</sequence>
<keyword evidence="3" id="KW-1185">Reference proteome</keyword>
<dbReference type="EMBL" id="RWGY01000888">
    <property type="protein sequence ID" value="TVT98158.1"/>
    <property type="molecule type" value="Genomic_DNA"/>
</dbReference>
<evidence type="ECO:0000313" key="2">
    <source>
        <dbReference type="EMBL" id="TVT98158.1"/>
    </source>
</evidence>
<protein>
    <submittedName>
        <fullName evidence="2">Uncharacterized protein</fullName>
    </submittedName>
</protein>
<accession>A0A5J9SHD2</accession>
<organism evidence="2 3">
    <name type="scientific">Eragrostis curvula</name>
    <name type="common">weeping love grass</name>
    <dbReference type="NCBI Taxonomy" id="38414"/>
    <lineage>
        <taxon>Eukaryota</taxon>
        <taxon>Viridiplantae</taxon>
        <taxon>Streptophyta</taxon>
        <taxon>Embryophyta</taxon>
        <taxon>Tracheophyta</taxon>
        <taxon>Spermatophyta</taxon>
        <taxon>Magnoliopsida</taxon>
        <taxon>Liliopsida</taxon>
        <taxon>Poales</taxon>
        <taxon>Poaceae</taxon>
        <taxon>PACMAD clade</taxon>
        <taxon>Chloridoideae</taxon>
        <taxon>Eragrostideae</taxon>
        <taxon>Eragrostidinae</taxon>
        <taxon>Eragrostis</taxon>
    </lineage>
</organism>
<dbReference type="AlphaFoldDB" id="A0A5J9SHD2"/>
<name>A0A5J9SHD2_9POAL</name>
<proteinExistence type="predicted"/>
<reference evidence="2 3" key="1">
    <citation type="journal article" date="2019" name="Sci. Rep.">
        <title>A high-quality genome of Eragrostis curvula grass provides insights into Poaceae evolution and supports new strategies to enhance forage quality.</title>
        <authorList>
            <person name="Carballo J."/>
            <person name="Santos B.A.C.M."/>
            <person name="Zappacosta D."/>
            <person name="Garbus I."/>
            <person name="Selva J.P."/>
            <person name="Gallo C.A."/>
            <person name="Diaz A."/>
            <person name="Albertini E."/>
            <person name="Caccamo M."/>
            <person name="Echenique V."/>
        </authorList>
    </citation>
    <scope>NUCLEOTIDE SEQUENCE [LARGE SCALE GENOMIC DNA]</scope>
    <source>
        <strain evidence="3">cv. Victoria</strain>
        <tissue evidence="2">Leaf</tissue>
    </source>
</reference>
<gene>
    <name evidence="2" type="ORF">EJB05_56534</name>
</gene>
<comment type="caution">
    <text evidence="2">The sequence shown here is derived from an EMBL/GenBank/DDBJ whole genome shotgun (WGS) entry which is preliminary data.</text>
</comment>
<dbReference type="Gramene" id="TVT98158">
    <property type="protein sequence ID" value="TVT98158"/>
    <property type="gene ID" value="EJB05_56534"/>
</dbReference>
<feature type="non-terminal residue" evidence="2">
    <location>
        <position position="139"/>
    </location>
</feature>
<feature type="region of interest" description="Disordered" evidence="1">
    <location>
        <begin position="1"/>
        <end position="20"/>
    </location>
</feature>
<evidence type="ECO:0000313" key="3">
    <source>
        <dbReference type="Proteomes" id="UP000324897"/>
    </source>
</evidence>
<evidence type="ECO:0000256" key="1">
    <source>
        <dbReference type="SAM" id="MobiDB-lite"/>
    </source>
</evidence>